<accession>A0A2P2PED5</accession>
<dbReference type="AlphaFoldDB" id="A0A2P2PED5"/>
<reference evidence="1" key="1">
    <citation type="submission" date="2018-02" db="EMBL/GenBank/DDBJ databases">
        <title>Rhizophora mucronata_Transcriptome.</title>
        <authorList>
            <person name="Meera S.P."/>
            <person name="Sreeshan A."/>
            <person name="Augustine A."/>
        </authorList>
    </citation>
    <scope>NUCLEOTIDE SEQUENCE</scope>
    <source>
        <tissue evidence="1">Leaf</tissue>
    </source>
</reference>
<organism evidence="1">
    <name type="scientific">Rhizophora mucronata</name>
    <name type="common">Asiatic mangrove</name>
    <dbReference type="NCBI Taxonomy" id="61149"/>
    <lineage>
        <taxon>Eukaryota</taxon>
        <taxon>Viridiplantae</taxon>
        <taxon>Streptophyta</taxon>
        <taxon>Embryophyta</taxon>
        <taxon>Tracheophyta</taxon>
        <taxon>Spermatophyta</taxon>
        <taxon>Magnoliopsida</taxon>
        <taxon>eudicotyledons</taxon>
        <taxon>Gunneridae</taxon>
        <taxon>Pentapetalae</taxon>
        <taxon>rosids</taxon>
        <taxon>fabids</taxon>
        <taxon>Malpighiales</taxon>
        <taxon>Rhizophoraceae</taxon>
        <taxon>Rhizophora</taxon>
    </lineage>
</organism>
<dbReference type="EMBL" id="GGEC01072600">
    <property type="protein sequence ID" value="MBX53084.1"/>
    <property type="molecule type" value="Transcribed_RNA"/>
</dbReference>
<evidence type="ECO:0000313" key="1">
    <source>
        <dbReference type="EMBL" id="MBX53084.1"/>
    </source>
</evidence>
<protein>
    <submittedName>
        <fullName evidence="1">Uncharacterized protein</fullName>
    </submittedName>
</protein>
<name>A0A2P2PED5_RHIMU</name>
<proteinExistence type="predicted"/>
<sequence length="50" mass="5668">MSSMNETHTVRTTNNSPLIQQCPFQKNKQNIVHLAATEKTYNILQALLPV</sequence>